<keyword evidence="3" id="KW-1185">Reference proteome</keyword>
<dbReference type="Proteomes" id="UP001272325">
    <property type="component" value="Unassembled WGS sequence"/>
</dbReference>
<dbReference type="SUPFAM" id="SSF53850">
    <property type="entry name" value="Periplasmic binding protein-like II"/>
    <property type="match status" value="1"/>
</dbReference>
<comment type="caution">
    <text evidence="2">The sequence shown here is derived from an EMBL/GenBank/DDBJ whole genome shotgun (WGS) entry which is preliminary data.</text>
</comment>
<dbReference type="Pfam" id="PF13343">
    <property type="entry name" value="SBP_bac_6"/>
    <property type="match status" value="1"/>
</dbReference>
<dbReference type="EMBL" id="JAWRCN010000001">
    <property type="protein sequence ID" value="MDW6017909.1"/>
    <property type="molecule type" value="Genomic_DNA"/>
</dbReference>
<keyword evidence="1" id="KW-0732">Signal</keyword>
<sequence length="443" mass="50068">MNAQFLRFLASIGHLLSMISRTVVLGIALLYASLASAQEKELVILTTFSREPLLPLIDEFSKQYQDVDVQVVHRRAQSSIQMLSKSYIQNIDIVLSSSPYLMQHLAENGRLTTLPERFQAPEWLRPYMLPPAGQVVTIGYSGAGIVWNRDYLQTHQLPKPKQFSDLTSPVYFGHLTMSTPARSGTTQLMVESILAKYGWQEGWRLLTNIGANMATISSRSFGVSDYVAKGQFGIGPTIDSYALILERKFDHVEFAYDESFTLMPTYVGLVKQQHNDIYAKAFIDLLMSKAVQTNMDSNDFAKHGLSDNSLFNDRFTRLSVATLIQREDCMNLLFDLMISKRLPALKDTWLSLINARKHYQDNPQVLAQIKQIEQQIFSVPISEKELDAVVNQISPLADVSDDSQQAAKTMLLTELSHLWKKQIDANQQQANEQLKSLLRVTTP</sequence>
<reference evidence="2 3" key="1">
    <citation type="submission" date="2023-11" db="EMBL/GenBank/DDBJ databases">
        <title>Plant-associative lifestyle of Vibrio porteresiae and its evolutionary dynamics.</title>
        <authorList>
            <person name="Rameshkumar N."/>
            <person name="Kirti K."/>
        </authorList>
    </citation>
    <scope>NUCLEOTIDE SEQUENCE [LARGE SCALE GENOMIC DNA]</scope>
    <source>
        <strain evidence="2 3">MSSRF60</strain>
    </source>
</reference>
<name>A0ABU4IKT8_9VIBR</name>
<protein>
    <submittedName>
        <fullName evidence="2">ABC transporter substrate-binding protein</fullName>
    </submittedName>
</protein>
<gene>
    <name evidence="2" type="ORF">SBW85_09035</name>
</gene>
<organism evidence="2 3">
    <name type="scientific">Vibrio plantisponsor</name>
    <dbReference type="NCBI Taxonomy" id="664643"/>
    <lineage>
        <taxon>Bacteria</taxon>
        <taxon>Pseudomonadati</taxon>
        <taxon>Pseudomonadota</taxon>
        <taxon>Gammaproteobacteria</taxon>
        <taxon>Vibrionales</taxon>
        <taxon>Vibrionaceae</taxon>
        <taxon>Vibrio</taxon>
    </lineage>
</organism>
<evidence type="ECO:0000313" key="3">
    <source>
        <dbReference type="Proteomes" id="UP001272325"/>
    </source>
</evidence>
<evidence type="ECO:0000256" key="1">
    <source>
        <dbReference type="ARBA" id="ARBA00022729"/>
    </source>
</evidence>
<evidence type="ECO:0000313" key="2">
    <source>
        <dbReference type="EMBL" id="MDW6017909.1"/>
    </source>
</evidence>
<proteinExistence type="predicted"/>
<dbReference type="Gene3D" id="3.40.190.10">
    <property type="entry name" value="Periplasmic binding protein-like II"/>
    <property type="match status" value="2"/>
</dbReference>
<accession>A0ABU4IKT8</accession>
<dbReference type="PANTHER" id="PTHR30006">
    <property type="entry name" value="THIAMINE-BINDING PERIPLASMIC PROTEIN-RELATED"/>
    <property type="match status" value="1"/>
</dbReference>
<dbReference type="PANTHER" id="PTHR30006:SF25">
    <property type="entry name" value="PHOSPHOGLYCERATE TRANSPORT REGULATORY PROTEIN PGTC"/>
    <property type="match status" value="1"/>
</dbReference>